<dbReference type="Pfam" id="PF00133">
    <property type="entry name" value="tRNA-synt_1"/>
    <property type="match status" value="2"/>
</dbReference>
<dbReference type="SUPFAM" id="SSF50677">
    <property type="entry name" value="ValRS/IleRS/LeuRS editing domain"/>
    <property type="match status" value="1"/>
</dbReference>
<evidence type="ECO:0000313" key="8">
    <source>
        <dbReference type="EMBL" id="KAK9932592.1"/>
    </source>
</evidence>
<dbReference type="InterPro" id="IPR009008">
    <property type="entry name" value="Val/Leu/Ile-tRNA-synth_edit"/>
</dbReference>
<evidence type="ECO:0000256" key="1">
    <source>
        <dbReference type="ARBA" id="ARBA00022598"/>
    </source>
</evidence>
<keyword evidence="2" id="KW-0547">Nucleotide-binding</keyword>
<reference evidence="8 9" key="1">
    <citation type="journal article" date="2023" name="G3 (Bethesda)">
        <title>A chromosome-length genome assembly and annotation of blackberry (Rubus argutus, cv. 'Hillquist').</title>
        <authorList>
            <person name="Bruna T."/>
            <person name="Aryal R."/>
            <person name="Dudchenko O."/>
            <person name="Sargent D.J."/>
            <person name="Mead D."/>
            <person name="Buti M."/>
            <person name="Cavallini A."/>
            <person name="Hytonen T."/>
            <person name="Andres J."/>
            <person name="Pham M."/>
            <person name="Weisz D."/>
            <person name="Mascagni F."/>
            <person name="Usai G."/>
            <person name="Natali L."/>
            <person name="Bassil N."/>
            <person name="Fernandez G.E."/>
            <person name="Lomsadze A."/>
            <person name="Armour M."/>
            <person name="Olukolu B."/>
            <person name="Poorten T."/>
            <person name="Britton C."/>
            <person name="Davik J."/>
            <person name="Ashrafi H."/>
            <person name="Aiden E.L."/>
            <person name="Borodovsky M."/>
            <person name="Worthington M."/>
        </authorList>
    </citation>
    <scope>NUCLEOTIDE SEQUENCE [LARGE SCALE GENOMIC DNA]</scope>
    <source>
        <strain evidence="8">PI 553951</strain>
    </source>
</reference>
<feature type="region of interest" description="Disordered" evidence="6">
    <location>
        <begin position="238"/>
        <end position="267"/>
    </location>
</feature>
<dbReference type="SUPFAM" id="SSF52374">
    <property type="entry name" value="Nucleotidylyl transferase"/>
    <property type="match status" value="1"/>
</dbReference>
<evidence type="ECO:0000256" key="5">
    <source>
        <dbReference type="ARBA" id="ARBA00023146"/>
    </source>
</evidence>
<dbReference type="GO" id="GO:0002161">
    <property type="term" value="F:aminoacyl-tRNA deacylase activity"/>
    <property type="evidence" value="ECO:0007669"/>
    <property type="project" value="InterPro"/>
</dbReference>
<dbReference type="Gene3D" id="3.90.740.10">
    <property type="entry name" value="Valyl/Leucyl/Isoleucyl-tRNA synthetase, editing domain"/>
    <property type="match status" value="1"/>
</dbReference>
<keyword evidence="1" id="KW-0436">Ligase</keyword>
<proteinExistence type="predicted"/>
<dbReference type="GO" id="GO:0004822">
    <property type="term" value="F:isoleucine-tRNA ligase activity"/>
    <property type="evidence" value="ECO:0007669"/>
    <property type="project" value="InterPro"/>
</dbReference>
<sequence length="378" mass="42427">MEEVCEGKDFSFPKQEEKILQHWSEIKAFETQLALTKDMPEYVFYDGPPFATGLPHYGHILAGTIKDIITRYQSMTGHHVTRRFGWDCHGLPVENEIDKMLGIKFREDVYKMGIDKYNEACRSIVTRHVGEWESVYEKGLVYKGFKVMPYSTGCKTPLSNFEANQDYKDVSDPEVMVAFPIVGDPQGASFVAWTTTPWTLPSNLALCVNANFTYVKVCNKYSGKVYVVAESRLSALPNEKPKESVPNGSVDSKKLNSKSKGSSGGKKEAVDTSFEVLEKMSGASLVGMKYEPMFDYFMEFSDVAFRVVADNYVTDDSGTGIVHCAPAYGEDDYRVCLENKIISKGETLIVAVDDDGHFTERITHFSKCYVKDADKDIS</sequence>
<name>A0AAW1X7E5_RUBAR</name>
<dbReference type="InterPro" id="IPR014729">
    <property type="entry name" value="Rossmann-like_a/b/a_fold"/>
</dbReference>
<dbReference type="GO" id="GO:0006428">
    <property type="term" value="P:isoleucyl-tRNA aminoacylation"/>
    <property type="evidence" value="ECO:0007669"/>
    <property type="project" value="TreeGrafter"/>
</dbReference>
<dbReference type="EMBL" id="JBEDUW010000004">
    <property type="protein sequence ID" value="KAK9932592.1"/>
    <property type="molecule type" value="Genomic_DNA"/>
</dbReference>
<evidence type="ECO:0000259" key="7">
    <source>
        <dbReference type="Pfam" id="PF00133"/>
    </source>
</evidence>
<dbReference type="Proteomes" id="UP001457282">
    <property type="component" value="Unassembled WGS sequence"/>
</dbReference>
<keyword evidence="3" id="KW-0067">ATP-binding</keyword>
<dbReference type="InterPro" id="IPR001412">
    <property type="entry name" value="aa-tRNA-synth_I_CS"/>
</dbReference>
<dbReference type="PANTHER" id="PTHR42780:SF1">
    <property type="entry name" value="ISOLEUCINE--TRNA LIGASE, CYTOPLASMIC"/>
    <property type="match status" value="1"/>
</dbReference>
<keyword evidence="9" id="KW-1185">Reference proteome</keyword>
<keyword evidence="5" id="KW-0030">Aminoacyl-tRNA synthetase</keyword>
<dbReference type="Gene3D" id="3.40.50.620">
    <property type="entry name" value="HUPs"/>
    <property type="match status" value="1"/>
</dbReference>
<keyword evidence="4" id="KW-0648">Protein biosynthesis</keyword>
<dbReference type="InterPro" id="IPR002300">
    <property type="entry name" value="aa-tRNA-synth_Ia"/>
</dbReference>
<organism evidence="8 9">
    <name type="scientific">Rubus argutus</name>
    <name type="common">Southern blackberry</name>
    <dbReference type="NCBI Taxonomy" id="59490"/>
    <lineage>
        <taxon>Eukaryota</taxon>
        <taxon>Viridiplantae</taxon>
        <taxon>Streptophyta</taxon>
        <taxon>Embryophyta</taxon>
        <taxon>Tracheophyta</taxon>
        <taxon>Spermatophyta</taxon>
        <taxon>Magnoliopsida</taxon>
        <taxon>eudicotyledons</taxon>
        <taxon>Gunneridae</taxon>
        <taxon>Pentapetalae</taxon>
        <taxon>rosids</taxon>
        <taxon>fabids</taxon>
        <taxon>Rosales</taxon>
        <taxon>Rosaceae</taxon>
        <taxon>Rosoideae</taxon>
        <taxon>Rosoideae incertae sedis</taxon>
        <taxon>Rubus</taxon>
    </lineage>
</organism>
<gene>
    <name evidence="8" type="ORF">M0R45_019823</name>
</gene>
<evidence type="ECO:0000313" key="9">
    <source>
        <dbReference type="Proteomes" id="UP001457282"/>
    </source>
</evidence>
<dbReference type="GO" id="GO:0048608">
    <property type="term" value="P:reproductive structure development"/>
    <property type="evidence" value="ECO:0007669"/>
    <property type="project" value="UniProtKB-ARBA"/>
</dbReference>
<evidence type="ECO:0000256" key="6">
    <source>
        <dbReference type="SAM" id="MobiDB-lite"/>
    </source>
</evidence>
<dbReference type="PANTHER" id="PTHR42780">
    <property type="entry name" value="SOLEUCYL-TRNA SYNTHETASE"/>
    <property type="match status" value="1"/>
</dbReference>
<evidence type="ECO:0000256" key="4">
    <source>
        <dbReference type="ARBA" id="ARBA00022917"/>
    </source>
</evidence>
<evidence type="ECO:0000256" key="2">
    <source>
        <dbReference type="ARBA" id="ARBA00022741"/>
    </source>
</evidence>
<accession>A0AAW1X7E5</accession>
<dbReference type="PROSITE" id="PS00178">
    <property type="entry name" value="AA_TRNA_LIGASE_I"/>
    <property type="match status" value="1"/>
</dbReference>
<dbReference type="AlphaFoldDB" id="A0AAW1X7E5"/>
<dbReference type="GO" id="GO:0009791">
    <property type="term" value="P:post-embryonic development"/>
    <property type="evidence" value="ECO:0007669"/>
    <property type="project" value="UniProtKB-ARBA"/>
</dbReference>
<feature type="domain" description="Aminoacyl-tRNA synthetase class Ia" evidence="7">
    <location>
        <begin position="135"/>
        <end position="191"/>
    </location>
</feature>
<feature type="domain" description="Aminoacyl-tRNA synthetase class Ia" evidence="7">
    <location>
        <begin position="18"/>
        <end position="133"/>
    </location>
</feature>
<evidence type="ECO:0000256" key="3">
    <source>
        <dbReference type="ARBA" id="ARBA00022840"/>
    </source>
</evidence>
<dbReference type="InterPro" id="IPR023586">
    <property type="entry name" value="Ile-tRNA-ligase_type2"/>
</dbReference>
<comment type="caution">
    <text evidence="8">The sequence shown here is derived from an EMBL/GenBank/DDBJ whole genome shotgun (WGS) entry which is preliminary data.</text>
</comment>
<dbReference type="GO" id="GO:0005524">
    <property type="term" value="F:ATP binding"/>
    <property type="evidence" value="ECO:0007669"/>
    <property type="project" value="UniProtKB-KW"/>
</dbReference>
<protein>
    <recommendedName>
        <fullName evidence="7">Aminoacyl-tRNA synthetase class Ia domain-containing protein</fullName>
    </recommendedName>
</protein>